<dbReference type="Proteomes" id="UP000186631">
    <property type="component" value="Unassembled WGS sequence"/>
</dbReference>
<dbReference type="AlphaFoldDB" id="A0A1Q6IUR4"/>
<dbReference type="Proteomes" id="UP000470332">
    <property type="component" value="Unassembled WGS sequence"/>
</dbReference>
<reference evidence="3 4" key="1">
    <citation type="journal article" date="2016" name="Nat. Biotechnol.">
        <title>Measurement of bacterial replication rates in microbial communities.</title>
        <authorList>
            <person name="Brown C.T."/>
            <person name="Olm M.R."/>
            <person name="Thomas B.C."/>
            <person name="Banfield J.F."/>
        </authorList>
    </citation>
    <scope>NUCLEOTIDE SEQUENCE [LARGE SCALE GENOMIC DNA]</scope>
    <source>
        <strain evidence="3">42_262</strain>
    </source>
</reference>
<feature type="domain" description="Polysaccharide pyruvyl transferase" evidence="1">
    <location>
        <begin position="15"/>
        <end position="301"/>
    </location>
</feature>
<gene>
    <name evidence="3" type="ORF">BHV80_15020</name>
    <name evidence="2" type="ORF">GAS37_14530</name>
</gene>
<dbReference type="RefSeq" id="WP_009276729.1">
    <property type="nucleotide sequence ID" value="NZ_JABWDE010000004.1"/>
</dbReference>
<accession>A0A1Q6IUR4</accession>
<organism evidence="3 4">
    <name type="scientific">Phocaeicola vulgatus</name>
    <name type="common">Bacteroides vulgatus</name>
    <dbReference type="NCBI Taxonomy" id="821"/>
    <lineage>
        <taxon>Bacteria</taxon>
        <taxon>Pseudomonadati</taxon>
        <taxon>Bacteroidota</taxon>
        <taxon>Bacteroidia</taxon>
        <taxon>Bacteroidales</taxon>
        <taxon>Bacteroidaceae</taxon>
        <taxon>Phocaeicola</taxon>
    </lineage>
</organism>
<dbReference type="EMBL" id="MNQV01000222">
    <property type="protein sequence ID" value="OKZ44585.1"/>
    <property type="molecule type" value="Genomic_DNA"/>
</dbReference>
<reference evidence="2 5" key="2">
    <citation type="journal article" date="2019" name="Nat. Med.">
        <title>A library of human gut bacterial isolates paired with longitudinal multiomics data enables mechanistic microbiome research.</title>
        <authorList>
            <person name="Poyet M."/>
            <person name="Groussin M."/>
            <person name="Gibbons S.M."/>
            <person name="Avila-Pacheco J."/>
            <person name="Jiang X."/>
            <person name="Kearney S.M."/>
            <person name="Perrotta A.R."/>
            <person name="Berdy B."/>
            <person name="Zhao S."/>
            <person name="Lieberman T.D."/>
            <person name="Swanson P.K."/>
            <person name="Smith M."/>
            <person name="Roesemann S."/>
            <person name="Alexander J.E."/>
            <person name="Rich S.A."/>
            <person name="Livny J."/>
            <person name="Vlamakis H."/>
            <person name="Clish C."/>
            <person name="Bullock K."/>
            <person name="Deik A."/>
            <person name="Scott J."/>
            <person name="Pierce K.A."/>
            <person name="Xavier R.J."/>
            <person name="Alm E.J."/>
        </authorList>
    </citation>
    <scope>NUCLEOTIDE SEQUENCE [LARGE SCALE GENOMIC DNA]</scope>
    <source>
        <strain evidence="2 5">BIOML-A9</strain>
    </source>
</reference>
<dbReference type="Pfam" id="PF04230">
    <property type="entry name" value="PS_pyruv_trans"/>
    <property type="match status" value="1"/>
</dbReference>
<evidence type="ECO:0000313" key="2">
    <source>
        <dbReference type="EMBL" id="KAB3859756.1"/>
    </source>
</evidence>
<evidence type="ECO:0000313" key="3">
    <source>
        <dbReference type="EMBL" id="OKZ44585.1"/>
    </source>
</evidence>
<protein>
    <submittedName>
        <fullName evidence="2">Polysaccharide pyruvyl transferase family protein</fullName>
    </submittedName>
</protein>
<keyword evidence="2" id="KW-0808">Transferase</keyword>
<dbReference type="EMBL" id="WCXA01000030">
    <property type="protein sequence ID" value="KAB3859756.1"/>
    <property type="molecule type" value="Genomic_DNA"/>
</dbReference>
<dbReference type="InterPro" id="IPR007345">
    <property type="entry name" value="Polysacch_pyruvyl_Trfase"/>
</dbReference>
<name>A0A1Q6IUR4_PHOVU</name>
<evidence type="ECO:0000313" key="5">
    <source>
        <dbReference type="Proteomes" id="UP000470332"/>
    </source>
</evidence>
<comment type="caution">
    <text evidence="3">The sequence shown here is derived from an EMBL/GenBank/DDBJ whole genome shotgun (WGS) entry which is preliminary data.</text>
</comment>
<evidence type="ECO:0000313" key="4">
    <source>
        <dbReference type="Proteomes" id="UP000186631"/>
    </source>
</evidence>
<proteinExistence type="predicted"/>
<evidence type="ECO:0000259" key="1">
    <source>
        <dbReference type="Pfam" id="PF04230"/>
    </source>
</evidence>
<sequence>MEKIGILTYHRAYSYGAKLQAYALATYLTSIGFEAEVIDYGNIGEEKLRKIGTKSLKDFIVTTLCYIASSIAEPQRIRHFDEFMDIIPHSPKHYDKANIAEANDKYDYFITGSDQVWNPKYNEGDLTYLLDFVKDNKKIFSYAASFGVSQLPDDILQVYKPLLKRFNKILIREVTGKTLLHTQLGLDSQVVLDPTFLLSRSQWEKMANYPLSKQQKYILSFQIINRDVHYDAMLDYLHRKLGYEVIELKDSFRYKPWKWPIYAKAGPKEFLGLIKNAEMVVTNSFHATVFSILFHRSFFCSRNSFGFNSRMENLTGGLGLADRMFDSSTFLHSISDTDVVYEKVDEILEAKISATKQIIEKTFAK</sequence>
<dbReference type="GO" id="GO:0016740">
    <property type="term" value="F:transferase activity"/>
    <property type="evidence" value="ECO:0007669"/>
    <property type="project" value="UniProtKB-KW"/>
</dbReference>